<comment type="caution">
    <text evidence="1">The sequence shown here is derived from an EMBL/GenBank/DDBJ whole genome shotgun (WGS) entry which is preliminary data.</text>
</comment>
<protein>
    <submittedName>
        <fullName evidence="1">Uncharacterized protein</fullName>
    </submittedName>
</protein>
<organism evidence="1 2">
    <name type="scientific">Streptosporangium brasiliense</name>
    <dbReference type="NCBI Taxonomy" id="47480"/>
    <lineage>
        <taxon>Bacteria</taxon>
        <taxon>Bacillati</taxon>
        <taxon>Actinomycetota</taxon>
        <taxon>Actinomycetes</taxon>
        <taxon>Streptosporangiales</taxon>
        <taxon>Streptosporangiaceae</taxon>
        <taxon>Streptosporangium</taxon>
    </lineage>
</organism>
<evidence type="ECO:0000313" key="2">
    <source>
        <dbReference type="Proteomes" id="UP001230426"/>
    </source>
</evidence>
<name>A0ABT9RIL3_9ACTN</name>
<sequence>MISRSNLALTAAAVPQPAPAVPEIDHDRLAASPAPAVVDETERRAAARAEIESLSAGLDPGGEARVAAVPEVDLMRRGIR</sequence>
<keyword evidence="2" id="KW-1185">Reference proteome</keyword>
<accession>A0ABT9RIL3</accession>
<gene>
    <name evidence="1" type="ORF">J2S55_008399</name>
</gene>
<reference evidence="1 2" key="1">
    <citation type="submission" date="2023-07" db="EMBL/GenBank/DDBJ databases">
        <title>Sequencing the genomes of 1000 actinobacteria strains.</title>
        <authorList>
            <person name="Klenk H.-P."/>
        </authorList>
    </citation>
    <scope>NUCLEOTIDE SEQUENCE [LARGE SCALE GENOMIC DNA]</scope>
    <source>
        <strain evidence="1 2">DSM 44109</strain>
    </source>
</reference>
<dbReference type="Proteomes" id="UP001230426">
    <property type="component" value="Unassembled WGS sequence"/>
</dbReference>
<evidence type="ECO:0000313" key="1">
    <source>
        <dbReference type="EMBL" id="MDP9869133.1"/>
    </source>
</evidence>
<proteinExistence type="predicted"/>
<dbReference type="EMBL" id="JAUSRB010000002">
    <property type="protein sequence ID" value="MDP9869133.1"/>
    <property type="molecule type" value="Genomic_DNA"/>
</dbReference>
<dbReference type="RefSeq" id="WP_306872677.1">
    <property type="nucleotide sequence ID" value="NZ_JAUSRB010000002.1"/>
</dbReference>